<comment type="catalytic activity">
    <reaction evidence="12">
        <text>a 2,3-saturated acyl-[ACP] + NADP(+) = a (2E)-enoyl-[ACP] + NADPH + H(+)</text>
        <dbReference type="Rhea" id="RHEA:22564"/>
        <dbReference type="Rhea" id="RHEA-COMP:9925"/>
        <dbReference type="Rhea" id="RHEA-COMP:9926"/>
        <dbReference type="ChEBI" id="CHEBI:15378"/>
        <dbReference type="ChEBI" id="CHEBI:57783"/>
        <dbReference type="ChEBI" id="CHEBI:58349"/>
        <dbReference type="ChEBI" id="CHEBI:78784"/>
        <dbReference type="ChEBI" id="CHEBI:78785"/>
        <dbReference type="EC" id="1.3.1.104"/>
    </reaction>
</comment>
<dbReference type="SUPFAM" id="SSF50129">
    <property type="entry name" value="GroES-like"/>
    <property type="match status" value="1"/>
</dbReference>
<dbReference type="SUPFAM" id="SSF51735">
    <property type="entry name" value="NAD(P)-binding Rossmann-fold domains"/>
    <property type="match status" value="1"/>
</dbReference>
<dbReference type="InterPro" id="IPR011032">
    <property type="entry name" value="GroES-like_sf"/>
</dbReference>
<evidence type="ECO:0000256" key="7">
    <source>
        <dbReference type="ARBA" id="ARBA00023002"/>
    </source>
</evidence>
<dbReference type="EMBL" id="KE504226">
    <property type="protein sequence ID" value="EPS94664.1"/>
    <property type="molecule type" value="Genomic_DNA"/>
</dbReference>
<feature type="domain" description="Enoyl reductase (ER)" evidence="13">
    <location>
        <begin position="35"/>
        <end position="381"/>
    </location>
</feature>
<name>S8F705_FOMSC</name>
<evidence type="ECO:0000256" key="5">
    <source>
        <dbReference type="ARBA" id="ARBA00022857"/>
    </source>
</evidence>
<dbReference type="GO" id="GO:0005739">
    <property type="term" value="C:mitochondrion"/>
    <property type="evidence" value="ECO:0007669"/>
    <property type="project" value="UniProtKB-SubCell"/>
</dbReference>
<keyword evidence="3" id="KW-0444">Lipid biosynthesis</keyword>
<proteinExistence type="inferred from homology"/>
<keyword evidence="10" id="KW-0275">Fatty acid biosynthesis</keyword>
<evidence type="ECO:0000256" key="10">
    <source>
        <dbReference type="ARBA" id="ARBA00023160"/>
    </source>
</evidence>
<keyword evidence="15" id="KW-1185">Reference proteome</keyword>
<keyword evidence="8" id="KW-0443">Lipid metabolism</keyword>
<organism evidence="14 15">
    <name type="scientific">Fomitopsis schrenkii</name>
    <name type="common">Brown rot fungus</name>
    <dbReference type="NCBI Taxonomy" id="2126942"/>
    <lineage>
        <taxon>Eukaryota</taxon>
        <taxon>Fungi</taxon>
        <taxon>Dikarya</taxon>
        <taxon>Basidiomycota</taxon>
        <taxon>Agaricomycotina</taxon>
        <taxon>Agaricomycetes</taxon>
        <taxon>Polyporales</taxon>
        <taxon>Fomitopsis</taxon>
    </lineage>
</organism>
<dbReference type="Pfam" id="PF00107">
    <property type="entry name" value="ADH_zinc_N"/>
    <property type="match status" value="1"/>
</dbReference>
<dbReference type="InterPro" id="IPR036291">
    <property type="entry name" value="NAD(P)-bd_dom_sf"/>
</dbReference>
<dbReference type="FunCoup" id="S8F705">
    <property type="interactions" value="314"/>
</dbReference>
<dbReference type="Gene3D" id="3.40.50.720">
    <property type="entry name" value="NAD(P)-binding Rossmann-like Domain"/>
    <property type="match status" value="1"/>
</dbReference>
<keyword evidence="7" id="KW-0560">Oxidoreductase</keyword>
<dbReference type="Gene3D" id="3.90.180.10">
    <property type="entry name" value="Medium-chain alcohol dehydrogenases, catalytic domain"/>
    <property type="match status" value="1"/>
</dbReference>
<dbReference type="eggNOG" id="KOG0025">
    <property type="taxonomic scope" value="Eukaryota"/>
</dbReference>
<dbReference type="InterPro" id="IPR013149">
    <property type="entry name" value="ADH-like_C"/>
</dbReference>
<evidence type="ECO:0000256" key="8">
    <source>
        <dbReference type="ARBA" id="ARBA00023098"/>
    </source>
</evidence>
<dbReference type="GO" id="GO:0006633">
    <property type="term" value="P:fatty acid biosynthetic process"/>
    <property type="evidence" value="ECO:0007669"/>
    <property type="project" value="UniProtKB-KW"/>
</dbReference>
<sequence length="388" mass="41915">MQALPRYKPSAVRTVRALRLFATAAHRALVFQQTGALNEVLAAHTFHALPAPGPGRVNVSVRLAPVNPSDVNVVEGVYPNKPAPEVLSPPGDDPEGAEQVYVPGNEGVAEVTAVGAGVAALEVGDRVVFAKMQPGTWASARQVEERDVIRVDADVGEVTAATLSVNPPTALCMLREFVHLEEGDWVVQNGANSAVGQLVVQIAAQKGIRTLNFVRSREQVEHEALVKHLSSLGATHTHTYDELSDRAFVAHLKQLTGANPPRLLLNCVSGPQTTVMLRVLGQDAQLVSYGAMSKKPLALPTGMHIFRGLVARGFWMSRWYADHTREERETLLREVAGLKLKEPRHKVFEVEGGWSDEEAGRKVREVLGPAGRGEGGGKILLRVQDPAL</sequence>
<gene>
    <name evidence="14" type="ORF">FOMPIDRAFT_162875</name>
</gene>
<comment type="subcellular location">
    <subcellularLocation>
        <location evidence="1">Mitochondrion</location>
    </subcellularLocation>
</comment>
<evidence type="ECO:0000256" key="12">
    <source>
        <dbReference type="ARBA" id="ARBA00048843"/>
    </source>
</evidence>
<dbReference type="Proteomes" id="UP000015241">
    <property type="component" value="Unassembled WGS sequence"/>
</dbReference>
<evidence type="ECO:0000256" key="3">
    <source>
        <dbReference type="ARBA" id="ARBA00022516"/>
    </source>
</evidence>
<evidence type="ECO:0000256" key="9">
    <source>
        <dbReference type="ARBA" id="ARBA00023128"/>
    </source>
</evidence>
<keyword evidence="4" id="KW-0276">Fatty acid metabolism</keyword>
<dbReference type="PANTHER" id="PTHR43981:SF2">
    <property type="entry name" value="ENOYL-[ACYL-CARRIER-PROTEIN] REDUCTASE, MITOCHONDRIAL"/>
    <property type="match status" value="1"/>
</dbReference>
<evidence type="ECO:0000256" key="2">
    <source>
        <dbReference type="ARBA" id="ARBA00010371"/>
    </source>
</evidence>
<reference evidence="14 15" key="1">
    <citation type="journal article" date="2012" name="Science">
        <title>The Paleozoic origin of enzymatic lignin decomposition reconstructed from 31 fungal genomes.</title>
        <authorList>
            <person name="Floudas D."/>
            <person name="Binder M."/>
            <person name="Riley R."/>
            <person name="Barry K."/>
            <person name="Blanchette R.A."/>
            <person name="Henrissat B."/>
            <person name="Martinez A.T."/>
            <person name="Otillar R."/>
            <person name="Spatafora J.W."/>
            <person name="Yadav J.S."/>
            <person name="Aerts A."/>
            <person name="Benoit I."/>
            <person name="Boyd A."/>
            <person name="Carlson A."/>
            <person name="Copeland A."/>
            <person name="Coutinho P.M."/>
            <person name="de Vries R.P."/>
            <person name="Ferreira P."/>
            <person name="Findley K."/>
            <person name="Foster B."/>
            <person name="Gaskell J."/>
            <person name="Glotzer D."/>
            <person name="Gorecki P."/>
            <person name="Heitman J."/>
            <person name="Hesse C."/>
            <person name="Hori C."/>
            <person name="Igarashi K."/>
            <person name="Jurgens J.A."/>
            <person name="Kallen N."/>
            <person name="Kersten P."/>
            <person name="Kohler A."/>
            <person name="Kuees U."/>
            <person name="Kumar T.K.A."/>
            <person name="Kuo A."/>
            <person name="LaButti K."/>
            <person name="Larrondo L.F."/>
            <person name="Lindquist E."/>
            <person name="Ling A."/>
            <person name="Lombard V."/>
            <person name="Lucas S."/>
            <person name="Lundell T."/>
            <person name="Martin R."/>
            <person name="McLaughlin D.J."/>
            <person name="Morgenstern I."/>
            <person name="Morin E."/>
            <person name="Murat C."/>
            <person name="Nagy L.G."/>
            <person name="Nolan M."/>
            <person name="Ohm R.A."/>
            <person name="Patyshakuliyeva A."/>
            <person name="Rokas A."/>
            <person name="Ruiz-Duenas F.J."/>
            <person name="Sabat G."/>
            <person name="Salamov A."/>
            <person name="Samejima M."/>
            <person name="Schmutz J."/>
            <person name="Slot J.C."/>
            <person name="St John F."/>
            <person name="Stenlid J."/>
            <person name="Sun H."/>
            <person name="Sun S."/>
            <person name="Syed K."/>
            <person name="Tsang A."/>
            <person name="Wiebenga A."/>
            <person name="Young D."/>
            <person name="Pisabarro A."/>
            <person name="Eastwood D.C."/>
            <person name="Martin F."/>
            <person name="Cullen D."/>
            <person name="Grigoriev I.V."/>
            <person name="Hibbett D.S."/>
        </authorList>
    </citation>
    <scope>NUCLEOTIDE SEQUENCE</scope>
    <source>
        <strain evidence="15">FP-58527</strain>
    </source>
</reference>
<keyword evidence="6" id="KW-0809">Transit peptide</keyword>
<comment type="similarity">
    <text evidence="2">Belongs to the zinc-containing alcohol dehydrogenase family. Quinone oxidoreductase subfamily.</text>
</comment>
<evidence type="ECO:0000313" key="14">
    <source>
        <dbReference type="EMBL" id="EPS94664.1"/>
    </source>
</evidence>
<dbReference type="OrthoDB" id="7482721at2759"/>
<dbReference type="Pfam" id="PF08240">
    <property type="entry name" value="ADH_N"/>
    <property type="match status" value="1"/>
</dbReference>
<dbReference type="EC" id="1.3.1.104" evidence="11"/>
<dbReference type="HOGENOM" id="CLU_026673_17_0_1"/>
<dbReference type="InterPro" id="IPR020843">
    <property type="entry name" value="ER"/>
</dbReference>
<evidence type="ECO:0000256" key="11">
    <source>
        <dbReference type="ARBA" id="ARBA00038963"/>
    </source>
</evidence>
<evidence type="ECO:0000313" key="15">
    <source>
        <dbReference type="Proteomes" id="UP000015241"/>
    </source>
</evidence>
<protein>
    <recommendedName>
        <fullName evidence="11">enoyl-[acyl-carrier-protein] reductase</fullName>
        <ecNumber evidence="11">1.3.1.104</ecNumber>
    </recommendedName>
</protein>
<evidence type="ECO:0000259" key="13">
    <source>
        <dbReference type="SMART" id="SM00829"/>
    </source>
</evidence>
<keyword evidence="5" id="KW-0521">NADP</keyword>
<dbReference type="InParanoid" id="S8F705"/>
<dbReference type="InterPro" id="IPR013154">
    <property type="entry name" value="ADH-like_N"/>
</dbReference>
<dbReference type="SMART" id="SM00829">
    <property type="entry name" value="PKS_ER"/>
    <property type="match status" value="1"/>
</dbReference>
<accession>S8F705</accession>
<dbReference type="AlphaFoldDB" id="S8F705"/>
<dbReference type="GO" id="GO:0141148">
    <property type="term" value="F:enoyl-[acyl-carrier-protein] reductase (NADPH) activity"/>
    <property type="evidence" value="ECO:0007669"/>
    <property type="project" value="UniProtKB-EC"/>
</dbReference>
<evidence type="ECO:0000256" key="4">
    <source>
        <dbReference type="ARBA" id="ARBA00022832"/>
    </source>
</evidence>
<dbReference type="PANTHER" id="PTHR43981">
    <property type="entry name" value="ENOYL-[ACYL-CARRIER-PROTEIN] REDUCTASE, MITOCHONDRIAL"/>
    <property type="match status" value="1"/>
</dbReference>
<evidence type="ECO:0000256" key="6">
    <source>
        <dbReference type="ARBA" id="ARBA00022946"/>
    </source>
</evidence>
<keyword evidence="9" id="KW-0496">Mitochondrion</keyword>
<evidence type="ECO:0000256" key="1">
    <source>
        <dbReference type="ARBA" id="ARBA00004173"/>
    </source>
</evidence>
<dbReference type="InterPro" id="IPR051034">
    <property type="entry name" value="Mito_Enoyl-ACP_Reductase"/>
</dbReference>
<dbReference type="CDD" id="cd08290">
    <property type="entry name" value="ETR"/>
    <property type="match status" value="1"/>
</dbReference>
<dbReference type="STRING" id="743788.S8F705"/>